<dbReference type="Proteomes" id="UP000201613">
    <property type="component" value="Unassembled WGS sequence"/>
</dbReference>
<accession>A0A238LEM1</accession>
<dbReference type="OrthoDB" id="7650680at2"/>
<evidence type="ECO:0000313" key="2">
    <source>
        <dbReference type="EMBL" id="SMY07360.1"/>
    </source>
</evidence>
<evidence type="ECO:0000313" key="3">
    <source>
        <dbReference type="Proteomes" id="UP000201613"/>
    </source>
</evidence>
<organism evidence="2 3">
    <name type="scientific">Flavimaricola marinus</name>
    <dbReference type="NCBI Taxonomy" id="1819565"/>
    <lineage>
        <taxon>Bacteria</taxon>
        <taxon>Pseudomonadati</taxon>
        <taxon>Pseudomonadota</taxon>
        <taxon>Alphaproteobacteria</taxon>
        <taxon>Rhodobacterales</taxon>
        <taxon>Paracoccaceae</taxon>
        <taxon>Flavimaricola</taxon>
    </lineage>
</organism>
<keyword evidence="3" id="KW-1185">Reference proteome</keyword>
<keyword evidence="1" id="KW-0732">Signal</keyword>
<dbReference type="EMBL" id="FXZK01000002">
    <property type="protein sequence ID" value="SMY07360.1"/>
    <property type="molecule type" value="Genomic_DNA"/>
</dbReference>
<protein>
    <recommendedName>
        <fullName evidence="4">Neutral zinc metallopeptidase</fullName>
    </recommendedName>
</protein>
<evidence type="ECO:0008006" key="4">
    <source>
        <dbReference type="Google" id="ProtNLM"/>
    </source>
</evidence>
<dbReference type="RefSeq" id="WP_093991567.1">
    <property type="nucleotide sequence ID" value="NZ_FXZK01000002.1"/>
</dbReference>
<proteinExistence type="predicted"/>
<feature type="signal peptide" evidence="1">
    <location>
        <begin position="1"/>
        <end position="22"/>
    </location>
</feature>
<feature type="chain" id="PRO_5013189759" description="Neutral zinc metallopeptidase" evidence="1">
    <location>
        <begin position="23"/>
        <end position="211"/>
    </location>
</feature>
<name>A0A238LEM1_9RHOB</name>
<evidence type="ECO:0000256" key="1">
    <source>
        <dbReference type="SAM" id="SignalP"/>
    </source>
</evidence>
<dbReference type="AlphaFoldDB" id="A0A238LEM1"/>
<sequence length="211" mass="22539">MKNLVAVALCLIVANGPLPGWAETPLDGLIRTATTSFPALPEVRHVPSTIDLCGGELDAPGLYCTSEGAIYLAETPHAEQQLFALAHLYGHGIQVQYGLADIALARILADRSQENEVRRKVTSQVECMAGVLLARAGVQMPPLTELFDEEPMTDAHWGRSPVRRGPAVSIGLALRAEWFGAGYSAGEPSACSVEDLPADLIVAADEWPAER</sequence>
<reference evidence="2 3" key="1">
    <citation type="submission" date="2017-05" db="EMBL/GenBank/DDBJ databases">
        <authorList>
            <person name="Song R."/>
            <person name="Chenine A.L."/>
            <person name="Ruprecht R.M."/>
        </authorList>
    </citation>
    <scope>NUCLEOTIDE SEQUENCE [LARGE SCALE GENOMIC DNA]</scope>
    <source>
        <strain evidence="2 3">CECT 8899</strain>
    </source>
</reference>
<gene>
    <name evidence="2" type="ORF">LOM8899_01495</name>
</gene>